<feature type="region of interest" description="Disordered" evidence="1">
    <location>
        <begin position="82"/>
        <end position="108"/>
    </location>
</feature>
<sequence>MAAVSTTQTLLDWRPARPDPNMTLARMQDTVQWSWACASFNFSAAGSRCSFRPSDNDTSAPPNWLLDLVKLRAPSDTLLKHPKVTAKLSSGTASAPPPSGPSMRMTPT</sequence>
<reference evidence="2" key="2">
    <citation type="journal article" date="2023" name="IMA Fungus">
        <title>Comparative genomic study of the Penicillium genus elucidates a diverse pangenome and 15 lateral gene transfer events.</title>
        <authorList>
            <person name="Petersen C."/>
            <person name="Sorensen T."/>
            <person name="Nielsen M.R."/>
            <person name="Sondergaard T.E."/>
            <person name="Sorensen J.L."/>
            <person name="Fitzpatrick D.A."/>
            <person name="Frisvad J.C."/>
            <person name="Nielsen K.L."/>
        </authorList>
    </citation>
    <scope>NUCLEOTIDE SEQUENCE</scope>
    <source>
        <strain evidence="2">IBT 16849</strain>
    </source>
</reference>
<evidence type="ECO:0000313" key="2">
    <source>
        <dbReference type="EMBL" id="KAJ5205536.1"/>
    </source>
</evidence>
<dbReference type="Proteomes" id="UP001150879">
    <property type="component" value="Unassembled WGS sequence"/>
</dbReference>
<comment type="caution">
    <text evidence="2">The sequence shown here is derived from an EMBL/GenBank/DDBJ whole genome shotgun (WGS) entry which is preliminary data.</text>
</comment>
<keyword evidence="3" id="KW-1185">Reference proteome</keyword>
<evidence type="ECO:0000313" key="3">
    <source>
        <dbReference type="Proteomes" id="UP001150879"/>
    </source>
</evidence>
<gene>
    <name evidence="2" type="ORF">N7472_001984</name>
</gene>
<dbReference type="EMBL" id="JAPQKP010000002">
    <property type="protein sequence ID" value="KAJ5205536.1"/>
    <property type="molecule type" value="Genomic_DNA"/>
</dbReference>
<reference evidence="2" key="1">
    <citation type="submission" date="2022-11" db="EMBL/GenBank/DDBJ databases">
        <authorList>
            <person name="Petersen C."/>
        </authorList>
    </citation>
    <scope>NUCLEOTIDE SEQUENCE</scope>
    <source>
        <strain evidence="2">IBT 16849</strain>
    </source>
</reference>
<protein>
    <submittedName>
        <fullName evidence="2">Uncharacterized protein</fullName>
    </submittedName>
</protein>
<evidence type="ECO:0000256" key="1">
    <source>
        <dbReference type="SAM" id="MobiDB-lite"/>
    </source>
</evidence>
<proteinExistence type="predicted"/>
<name>A0A9W9T1A0_9EURO</name>
<organism evidence="2 3">
    <name type="scientific">Penicillium cf. griseofulvum</name>
    <dbReference type="NCBI Taxonomy" id="2972120"/>
    <lineage>
        <taxon>Eukaryota</taxon>
        <taxon>Fungi</taxon>
        <taxon>Dikarya</taxon>
        <taxon>Ascomycota</taxon>
        <taxon>Pezizomycotina</taxon>
        <taxon>Eurotiomycetes</taxon>
        <taxon>Eurotiomycetidae</taxon>
        <taxon>Eurotiales</taxon>
        <taxon>Aspergillaceae</taxon>
        <taxon>Penicillium</taxon>
    </lineage>
</organism>
<accession>A0A9W9T1A0</accession>
<dbReference type="AlphaFoldDB" id="A0A9W9T1A0"/>